<sequence>MKASSSSAGGGGSGESSQVVLQTGCSPGSSWSRYCWTSYIRRDRACSLSMRARVTPCWLHPIKTLIISSHPGPVLDMVSRILLLELELMVEELLILETQLLELVSEVVLARESGTATPVLEGGGAGAVASSTSSGWTSSSAASSGTSGGPPLGSEVEETPRST</sequence>
<dbReference type="AlphaFoldDB" id="A0AAV2FSN9"/>
<reference evidence="2 3" key="1">
    <citation type="submission" date="2024-04" db="EMBL/GenBank/DDBJ databases">
        <authorList>
            <person name="Fracassetti M."/>
        </authorList>
    </citation>
    <scope>NUCLEOTIDE SEQUENCE [LARGE SCALE GENOMIC DNA]</scope>
</reference>
<protein>
    <submittedName>
        <fullName evidence="2">Uncharacterized protein</fullName>
    </submittedName>
</protein>
<evidence type="ECO:0000313" key="2">
    <source>
        <dbReference type="EMBL" id="CAL1400678.1"/>
    </source>
</evidence>
<evidence type="ECO:0000313" key="3">
    <source>
        <dbReference type="Proteomes" id="UP001497516"/>
    </source>
</evidence>
<gene>
    <name evidence="2" type="ORF">LTRI10_LOCUS40791</name>
</gene>
<keyword evidence="3" id="KW-1185">Reference proteome</keyword>
<organism evidence="2 3">
    <name type="scientific">Linum trigynum</name>
    <dbReference type="NCBI Taxonomy" id="586398"/>
    <lineage>
        <taxon>Eukaryota</taxon>
        <taxon>Viridiplantae</taxon>
        <taxon>Streptophyta</taxon>
        <taxon>Embryophyta</taxon>
        <taxon>Tracheophyta</taxon>
        <taxon>Spermatophyta</taxon>
        <taxon>Magnoliopsida</taxon>
        <taxon>eudicotyledons</taxon>
        <taxon>Gunneridae</taxon>
        <taxon>Pentapetalae</taxon>
        <taxon>rosids</taxon>
        <taxon>fabids</taxon>
        <taxon>Malpighiales</taxon>
        <taxon>Linaceae</taxon>
        <taxon>Linum</taxon>
    </lineage>
</organism>
<feature type="region of interest" description="Disordered" evidence="1">
    <location>
        <begin position="120"/>
        <end position="163"/>
    </location>
</feature>
<accession>A0AAV2FSN9</accession>
<evidence type="ECO:0000256" key="1">
    <source>
        <dbReference type="SAM" id="MobiDB-lite"/>
    </source>
</evidence>
<feature type="compositionally biased region" description="Low complexity" evidence="1">
    <location>
        <begin position="127"/>
        <end position="145"/>
    </location>
</feature>
<dbReference type="Proteomes" id="UP001497516">
    <property type="component" value="Chromosome 7"/>
</dbReference>
<name>A0AAV2FSN9_9ROSI</name>
<dbReference type="EMBL" id="OZ034820">
    <property type="protein sequence ID" value="CAL1400678.1"/>
    <property type="molecule type" value="Genomic_DNA"/>
</dbReference>
<proteinExistence type="predicted"/>